<organism evidence="1 2">
    <name type="scientific">Aphis craccivora</name>
    <name type="common">Cowpea aphid</name>
    <dbReference type="NCBI Taxonomy" id="307492"/>
    <lineage>
        <taxon>Eukaryota</taxon>
        <taxon>Metazoa</taxon>
        <taxon>Ecdysozoa</taxon>
        <taxon>Arthropoda</taxon>
        <taxon>Hexapoda</taxon>
        <taxon>Insecta</taxon>
        <taxon>Pterygota</taxon>
        <taxon>Neoptera</taxon>
        <taxon>Paraneoptera</taxon>
        <taxon>Hemiptera</taxon>
        <taxon>Sternorrhyncha</taxon>
        <taxon>Aphidomorpha</taxon>
        <taxon>Aphidoidea</taxon>
        <taxon>Aphididae</taxon>
        <taxon>Aphidini</taxon>
        <taxon>Aphis</taxon>
        <taxon>Aphis</taxon>
    </lineage>
</organism>
<keyword evidence="2" id="KW-1185">Reference proteome</keyword>
<comment type="caution">
    <text evidence="1">The sequence shown here is derived from an EMBL/GenBank/DDBJ whole genome shotgun (WGS) entry which is preliminary data.</text>
</comment>
<reference evidence="1 2" key="1">
    <citation type="submission" date="2019-08" db="EMBL/GenBank/DDBJ databases">
        <title>Whole genome of Aphis craccivora.</title>
        <authorList>
            <person name="Voronova N.V."/>
            <person name="Shulinski R.S."/>
            <person name="Bandarenka Y.V."/>
            <person name="Zhorov D.G."/>
            <person name="Warner D."/>
        </authorList>
    </citation>
    <scope>NUCLEOTIDE SEQUENCE [LARGE SCALE GENOMIC DNA]</scope>
    <source>
        <strain evidence="1">180601</strain>
        <tissue evidence="1">Whole Body</tissue>
    </source>
</reference>
<dbReference type="Proteomes" id="UP000478052">
    <property type="component" value="Unassembled WGS sequence"/>
</dbReference>
<evidence type="ECO:0000313" key="1">
    <source>
        <dbReference type="EMBL" id="KAF0748328.1"/>
    </source>
</evidence>
<feature type="non-terminal residue" evidence="1">
    <location>
        <position position="138"/>
    </location>
</feature>
<dbReference type="EMBL" id="VUJU01006527">
    <property type="protein sequence ID" value="KAF0748328.1"/>
    <property type="molecule type" value="Genomic_DNA"/>
</dbReference>
<name>A0A6G0Y2Y4_APHCR</name>
<accession>A0A6G0Y2Y4</accession>
<sequence length="138" mass="15945">LKSLPRKTSPLVPRHNPKYRERPLQVLEVLPGDTYRVAELATDSKVLPRLTCYKRLKRKEVNSKMKTDLKLRHKRSRRLNTLTDASSAGKIRTVRGKDKTTTSATLRVSVILCDPVITVKGKYKFYRKGLINVSRWKD</sequence>
<gene>
    <name evidence="1" type="ORF">FWK35_00019170</name>
</gene>
<protein>
    <submittedName>
        <fullName evidence="1">Uncharacterized protein</fullName>
    </submittedName>
</protein>
<evidence type="ECO:0000313" key="2">
    <source>
        <dbReference type="Proteomes" id="UP000478052"/>
    </source>
</evidence>
<proteinExistence type="predicted"/>
<feature type="non-terminal residue" evidence="1">
    <location>
        <position position="1"/>
    </location>
</feature>
<dbReference type="AlphaFoldDB" id="A0A6G0Y2Y4"/>